<comment type="catalytic activity">
    <reaction evidence="1">
        <text>Endonucleolytic cleavage at a junction such as a reciprocal single-stranded crossover between two homologous DNA duplexes (Holliday junction).</text>
        <dbReference type="EC" id="3.1.21.10"/>
    </reaction>
</comment>
<feature type="region of interest" description="Disordered" evidence="2">
    <location>
        <begin position="153"/>
        <end position="180"/>
    </location>
</feature>
<dbReference type="AlphaFoldDB" id="A0A7J3UZS1"/>
<protein>
    <submittedName>
        <fullName evidence="3">Resolvase</fullName>
    </submittedName>
</protein>
<dbReference type="Pfam" id="PF01870">
    <property type="entry name" value="Hjc"/>
    <property type="match status" value="1"/>
</dbReference>
<feature type="compositionally biased region" description="Acidic residues" evidence="2">
    <location>
        <begin position="170"/>
        <end position="180"/>
    </location>
</feature>
<dbReference type="SUPFAM" id="SSF52980">
    <property type="entry name" value="Restriction endonuclease-like"/>
    <property type="match status" value="1"/>
</dbReference>
<gene>
    <name evidence="3" type="ORF">ENL91_03780</name>
</gene>
<organism evidence="3">
    <name type="scientific">Candidatus Methanosuratincola petrocarbonis</name>
    <name type="common">ex Vanwonterghem et al. 2016</name>
    <dbReference type="NCBI Taxonomy" id="1867261"/>
    <lineage>
        <taxon>Archaea</taxon>
        <taxon>Thermoproteota</taxon>
        <taxon>Methanosuratincolia</taxon>
        <taxon>Candidatus Methanomethylicales</taxon>
        <taxon>Candidatus Methanomethylicaceae</taxon>
        <taxon>Candidatus Methanosuratincola (ex Vanwonterghem et al. 2016)</taxon>
    </lineage>
</organism>
<sequence>MMGLGDDSVHISRIRKSRGQGFERDLVKRYRAAGWWSYRTGGNSAYLPDVMATNDSTGELDVVEAKAGAKDHLYVEWDQIERDIFLINGFKLYPKRRIVLAFKFLSKKRKGDGYLRRELREFYKLVPEELWDSLRGQTICCHYERGNDLPDYSPPFKIKGKKGKGAVQEGSEEGDEIGEE</sequence>
<reference evidence="3" key="1">
    <citation type="journal article" date="2020" name="mSystems">
        <title>Genome- and Community-Level Interaction Insights into Carbon Utilization and Element Cycling Functions of Hydrothermarchaeota in Hydrothermal Sediment.</title>
        <authorList>
            <person name="Zhou Z."/>
            <person name="Liu Y."/>
            <person name="Xu W."/>
            <person name="Pan J."/>
            <person name="Luo Z.H."/>
            <person name="Li M."/>
        </authorList>
    </citation>
    <scope>NUCLEOTIDE SEQUENCE [LARGE SCALE GENOMIC DNA]</scope>
    <source>
        <strain evidence="3">SpSt-1038</strain>
    </source>
</reference>
<evidence type="ECO:0000256" key="1">
    <source>
        <dbReference type="ARBA" id="ARBA00029354"/>
    </source>
</evidence>
<name>A0A7J3UZS1_9CREN</name>
<evidence type="ECO:0000313" key="3">
    <source>
        <dbReference type="EMBL" id="HHI49272.1"/>
    </source>
</evidence>
<comment type="caution">
    <text evidence="3">The sequence shown here is derived from an EMBL/GenBank/DDBJ whole genome shotgun (WGS) entry which is preliminary data.</text>
</comment>
<accession>A0A7J3UZS1</accession>
<dbReference type="GO" id="GO:0003676">
    <property type="term" value="F:nucleic acid binding"/>
    <property type="evidence" value="ECO:0007669"/>
    <property type="project" value="InterPro"/>
</dbReference>
<dbReference type="InterPro" id="IPR011856">
    <property type="entry name" value="tRNA_endonuc-like_dom_sf"/>
</dbReference>
<dbReference type="InterPro" id="IPR011335">
    <property type="entry name" value="Restrct_endonuc-II-like"/>
</dbReference>
<dbReference type="GO" id="GO:0008821">
    <property type="term" value="F:crossover junction DNA endonuclease activity"/>
    <property type="evidence" value="ECO:0007669"/>
    <property type="project" value="UniProtKB-EC"/>
</dbReference>
<dbReference type="EMBL" id="DRVT01000048">
    <property type="protein sequence ID" value="HHI49272.1"/>
    <property type="molecule type" value="Genomic_DNA"/>
</dbReference>
<proteinExistence type="predicted"/>
<evidence type="ECO:0000256" key="2">
    <source>
        <dbReference type="SAM" id="MobiDB-lite"/>
    </source>
</evidence>
<dbReference type="Gene3D" id="3.40.1350.10">
    <property type="match status" value="1"/>
</dbReference>
<dbReference type="InterPro" id="IPR002732">
    <property type="entry name" value="Hjc"/>
</dbReference>